<feature type="domain" description="NAD-dependent DNA ligase adenylation" evidence="1">
    <location>
        <begin position="1"/>
        <end position="40"/>
    </location>
</feature>
<reference evidence="2 3" key="2">
    <citation type="submission" date="2015-01" db="EMBL/GenBank/DDBJ databases">
        <authorList>
            <consortium name="NBRP consortium"/>
            <person name="Sawabe T."/>
            <person name="Meirelles P."/>
            <person name="Feng G."/>
            <person name="Sayaka M."/>
            <person name="Hattori M."/>
            <person name="Ohkuma M."/>
        </authorList>
    </citation>
    <scope>NUCLEOTIDE SEQUENCE [LARGE SCALE GENOMIC DNA]</scope>
    <source>
        <strain evidence="2 3">JCM19232</strain>
    </source>
</reference>
<accession>A0A0B8PBV1</accession>
<name>A0A0B8PBV1_9VIBR</name>
<dbReference type="AlphaFoldDB" id="A0A0B8PBV1"/>
<dbReference type="GO" id="GO:0003911">
    <property type="term" value="F:DNA ligase (NAD+) activity"/>
    <property type="evidence" value="ECO:0007669"/>
    <property type="project" value="InterPro"/>
</dbReference>
<gene>
    <name evidence="2" type="ORF">JCM19232_6352</name>
</gene>
<evidence type="ECO:0000313" key="3">
    <source>
        <dbReference type="Proteomes" id="UP000031670"/>
    </source>
</evidence>
<organism evidence="2 3">
    <name type="scientific">Vibrio ishigakensis</name>
    <dbReference type="NCBI Taxonomy" id="1481914"/>
    <lineage>
        <taxon>Bacteria</taxon>
        <taxon>Pseudomonadati</taxon>
        <taxon>Pseudomonadota</taxon>
        <taxon>Gammaproteobacteria</taxon>
        <taxon>Vibrionales</taxon>
        <taxon>Vibrionaceae</taxon>
        <taxon>Vibrio</taxon>
    </lineage>
</organism>
<dbReference type="SUPFAM" id="SSF56091">
    <property type="entry name" value="DNA ligase/mRNA capping enzyme, catalytic domain"/>
    <property type="match status" value="1"/>
</dbReference>
<sequence>MPKAGFDKLNQQALAKGDKVFANPRNAAAGSLRQLDSRITPLGH</sequence>
<evidence type="ECO:0000313" key="2">
    <source>
        <dbReference type="EMBL" id="GAM62047.1"/>
    </source>
</evidence>
<dbReference type="Proteomes" id="UP000031670">
    <property type="component" value="Unassembled WGS sequence"/>
</dbReference>
<dbReference type="EMBL" id="BBSA01000004">
    <property type="protein sequence ID" value="GAM62047.1"/>
    <property type="molecule type" value="Genomic_DNA"/>
</dbReference>
<evidence type="ECO:0000259" key="1">
    <source>
        <dbReference type="Pfam" id="PF01653"/>
    </source>
</evidence>
<dbReference type="InterPro" id="IPR013839">
    <property type="entry name" value="DNAligase_adenylation"/>
</dbReference>
<dbReference type="Pfam" id="PF01653">
    <property type="entry name" value="DNA_ligase_aden"/>
    <property type="match status" value="1"/>
</dbReference>
<keyword evidence="2" id="KW-0436">Ligase</keyword>
<proteinExistence type="predicted"/>
<protein>
    <submittedName>
        <fullName evidence="2">DNA ligase</fullName>
    </submittedName>
</protein>
<reference evidence="2 3" key="1">
    <citation type="submission" date="2015-01" db="EMBL/GenBank/DDBJ databases">
        <title>Vibrio sp. C5 JCM 19232 whole genome shotgun sequence.</title>
        <authorList>
            <person name="Sawabe T."/>
            <person name="Meirelles P."/>
            <person name="Feng G."/>
            <person name="Sayaka M."/>
            <person name="Hattori M."/>
            <person name="Ohkuma M."/>
        </authorList>
    </citation>
    <scope>NUCLEOTIDE SEQUENCE [LARGE SCALE GENOMIC DNA]</scope>
    <source>
        <strain evidence="2 3">JCM19232</strain>
    </source>
</reference>
<comment type="caution">
    <text evidence="2">The sequence shown here is derived from an EMBL/GenBank/DDBJ whole genome shotgun (WGS) entry which is preliminary data.</text>
</comment>
<dbReference type="Gene3D" id="3.30.470.30">
    <property type="entry name" value="DNA ligase/mRNA capping enzyme"/>
    <property type="match status" value="1"/>
</dbReference>